<accession>A0A166EFD8</accession>
<feature type="transmembrane region" description="Helical" evidence="1">
    <location>
        <begin position="7"/>
        <end position="26"/>
    </location>
</feature>
<name>A0A166EFD8_9EURY</name>
<proteinExistence type="predicted"/>
<dbReference type="EMBL" id="LWMW01000089">
    <property type="protein sequence ID" value="KZX16586.1"/>
    <property type="molecule type" value="Genomic_DNA"/>
</dbReference>
<keyword evidence="1" id="KW-0812">Transmembrane</keyword>
<reference evidence="2 3" key="1">
    <citation type="submission" date="2016-04" db="EMBL/GenBank/DDBJ databases">
        <title>Genome sequence of Methanobrevibacter cuticularis DSM 11139.</title>
        <authorList>
            <person name="Poehlein A."/>
            <person name="Seedorf H."/>
            <person name="Daniel R."/>
        </authorList>
    </citation>
    <scope>NUCLEOTIDE SEQUENCE [LARGE SCALE GENOMIC DNA]</scope>
    <source>
        <strain evidence="2 3">DSM 11139</strain>
    </source>
</reference>
<gene>
    <name evidence="2" type="ORF">MBCUT_07400</name>
</gene>
<keyword evidence="3" id="KW-1185">Reference proteome</keyword>
<protein>
    <submittedName>
        <fullName evidence="2">Uncharacterized protein</fullName>
    </submittedName>
</protein>
<dbReference type="OrthoDB" id="77575at2157"/>
<sequence>MNKEKDLVVLTSLVAIGIIVASGLAATLQTMIVFPVALFGLVMFPLLWIQTTKKGVHLAENLEKIVFLLTLFIIAISFAILYVPV</sequence>
<evidence type="ECO:0000313" key="3">
    <source>
        <dbReference type="Proteomes" id="UP000077275"/>
    </source>
</evidence>
<evidence type="ECO:0000256" key="1">
    <source>
        <dbReference type="SAM" id="Phobius"/>
    </source>
</evidence>
<dbReference type="STRING" id="47311.MBCUT_07400"/>
<evidence type="ECO:0000313" key="2">
    <source>
        <dbReference type="EMBL" id="KZX16586.1"/>
    </source>
</evidence>
<dbReference type="PATRIC" id="fig|47311.3.peg.821"/>
<feature type="transmembrane region" description="Helical" evidence="1">
    <location>
        <begin position="61"/>
        <end position="83"/>
    </location>
</feature>
<comment type="caution">
    <text evidence="2">The sequence shown here is derived from an EMBL/GenBank/DDBJ whole genome shotgun (WGS) entry which is preliminary data.</text>
</comment>
<dbReference type="AlphaFoldDB" id="A0A166EFD8"/>
<keyword evidence="1" id="KW-1133">Transmembrane helix</keyword>
<dbReference type="Proteomes" id="UP000077275">
    <property type="component" value="Unassembled WGS sequence"/>
</dbReference>
<dbReference type="RefSeq" id="WP_067259051.1">
    <property type="nucleotide sequence ID" value="NZ_LWMW01000089.1"/>
</dbReference>
<keyword evidence="1" id="KW-0472">Membrane</keyword>
<organism evidence="2 3">
    <name type="scientific">Methanobrevibacter cuticularis</name>
    <dbReference type="NCBI Taxonomy" id="47311"/>
    <lineage>
        <taxon>Archaea</taxon>
        <taxon>Methanobacteriati</taxon>
        <taxon>Methanobacteriota</taxon>
        <taxon>Methanomada group</taxon>
        <taxon>Methanobacteria</taxon>
        <taxon>Methanobacteriales</taxon>
        <taxon>Methanobacteriaceae</taxon>
        <taxon>Methanobrevibacter</taxon>
    </lineage>
</organism>
<feature type="transmembrane region" description="Helical" evidence="1">
    <location>
        <begin position="32"/>
        <end position="49"/>
    </location>
</feature>